<evidence type="ECO:0008006" key="4">
    <source>
        <dbReference type="Google" id="ProtNLM"/>
    </source>
</evidence>
<keyword evidence="1" id="KW-0732">Signal</keyword>
<feature type="chain" id="PRO_5046013697" description="Curli production assembly/transport component CsgG" evidence="1">
    <location>
        <begin position="25"/>
        <end position="333"/>
    </location>
</feature>
<keyword evidence="3" id="KW-1185">Reference proteome</keyword>
<dbReference type="Proteomes" id="UP001157915">
    <property type="component" value="Unassembled WGS sequence"/>
</dbReference>
<evidence type="ECO:0000313" key="2">
    <source>
        <dbReference type="EMBL" id="SMP11389.1"/>
    </source>
</evidence>
<protein>
    <recommendedName>
        <fullName evidence="4">Curli production assembly/transport component CsgG</fullName>
    </recommendedName>
</protein>
<dbReference type="EMBL" id="FXUA01000002">
    <property type="protein sequence ID" value="SMP11389.1"/>
    <property type="molecule type" value="Genomic_DNA"/>
</dbReference>
<organism evidence="2 3">
    <name type="scientific">Algoriphagus winogradskyi</name>
    <dbReference type="NCBI Taxonomy" id="237017"/>
    <lineage>
        <taxon>Bacteria</taxon>
        <taxon>Pseudomonadati</taxon>
        <taxon>Bacteroidota</taxon>
        <taxon>Cytophagia</taxon>
        <taxon>Cytophagales</taxon>
        <taxon>Cyclobacteriaceae</taxon>
        <taxon>Algoriphagus</taxon>
    </lineage>
</organism>
<reference evidence="2 3" key="1">
    <citation type="submission" date="2017-05" db="EMBL/GenBank/DDBJ databases">
        <authorList>
            <person name="Varghese N."/>
            <person name="Submissions S."/>
        </authorList>
    </citation>
    <scope>NUCLEOTIDE SEQUENCE [LARGE SCALE GENOMIC DNA]</scope>
    <source>
        <strain evidence="2 3">DSM 15360</strain>
    </source>
</reference>
<feature type="signal peptide" evidence="1">
    <location>
        <begin position="1"/>
        <end position="24"/>
    </location>
</feature>
<accession>A0ABY1NJP0</accession>
<evidence type="ECO:0000313" key="3">
    <source>
        <dbReference type="Proteomes" id="UP001157915"/>
    </source>
</evidence>
<comment type="caution">
    <text evidence="2">The sequence shown here is derived from an EMBL/GenBank/DDBJ whole genome shotgun (WGS) entry which is preliminary data.</text>
</comment>
<evidence type="ECO:0000256" key="1">
    <source>
        <dbReference type="SAM" id="SignalP"/>
    </source>
</evidence>
<sequence length="333" mass="37192">MKSLFKPLTFFLLLFLCFSTLVFAQKSLQEIAELNDNKWDKLVKNYRNYSNSIDQLQGLLNEELLAEENLPNPKKIGVLSMQVWDYSVTNSSKVAQTTVYQKNFLTPEGSNLVADHFLETILPIFQDQFQAKGIALVEPSEFLTDEEKRKIYEEGGSRIETSGLVKTLGSITSFLYNSKTGEGSVAASGYEFYPISVVTMSTDFKAPATLGLLVEDLDLDAVLILSVGVSLVRNGRTMVLHEIEAGIVGPIDDDQSKEYKGRIGAGMMNLYRDGLNYSSVMLEVEPFEIAKINKSEGAIEEWQLDGLDEVSERMAADLIRGMEKFITLDKSKD</sequence>
<proteinExistence type="predicted"/>
<gene>
    <name evidence="2" type="ORF">SAMN06265367_10218</name>
</gene>
<dbReference type="RefSeq" id="WP_283411835.1">
    <property type="nucleotide sequence ID" value="NZ_FXUA01000002.1"/>
</dbReference>
<name>A0ABY1NJP0_9BACT</name>